<sequence>MTKEGSGAITTEMLLHASKSTVVRGESNDHFLKRVTHLTLSNKKHTAIRGTALDSCKNVKVLYLYDNKITAIDGHAAASPER</sequence>
<dbReference type="AlphaFoldDB" id="A0A485LN82"/>
<evidence type="ECO:0000313" key="1">
    <source>
        <dbReference type="EMBL" id="KAF0684339.1"/>
    </source>
</evidence>
<protein>
    <submittedName>
        <fullName evidence="2">Aste57867_23652 protein</fullName>
    </submittedName>
</protein>
<keyword evidence="3" id="KW-1185">Reference proteome</keyword>
<proteinExistence type="predicted"/>
<gene>
    <name evidence="2" type="primary">Aste57867_23652</name>
    <name evidence="1" type="ORF">As57867_023580</name>
    <name evidence="2" type="ORF">ASTE57867_23652</name>
</gene>
<dbReference type="SUPFAM" id="SSF52058">
    <property type="entry name" value="L domain-like"/>
    <property type="match status" value="1"/>
</dbReference>
<dbReference type="OrthoDB" id="10262005at2759"/>
<dbReference type="Pfam" id="PF13855">
    <property type="entry name" value="LRR_8"/>
    <property type="match status" value="1"/>
</dbReference>
<name>A0A485LN82_9STRA</name>
<dbReference type="EMBL" id="CAADRA010007318">
    <property type="protein sequence ID" value="VFU00297.1"/>
    <property type="molecule type" value="Genomic_DNA"/>
</dbReference>
<dbReference type="EMBL" id="VJMH01007292">
    <property type="protein sequence ID" value="KAF0684339.1"/>
    <property type="molecule type" value="Genomic_DNA"/>
</dbReference>
<reference evidence="2 3" key="1">
    <citation type="submission" date="2019-03" db="EMBL/GenBank/DDBJ databases">
        <authorList>
            <person name="Gaulin E."/>
            <person name="Dumas B."/>
        </authorList>
    </citation>
    <scope>NUCLEOTIDE SEQUENCE [LARGE SCALE GENOMIC DNA]</scope>
    <source>
        <strain evidence="2">CBS 568.67</strain>
    </source>
</reference>
<evidence type="ECO:0000313" key="2">
    <source>
        <dbReference type="EMBL" id="VFU00297.1"/>
    </source>
</evidence>
<organism evidence="2 3">
    <name type="scientific">Aphanomyces stellatus</name>
    <dbReference type="NCBI Taxonomy" id="120398"/>
    <lineage>
        <taxon>Eukaryota</taxon>
        <taxon>Sar</taxon>
        <taxon>Stramenopiles</taxon>
        <taxon>Oomycota</taxon>
        <taxon>Saprolegniomycetes</taxon>
        <taxon>Saprolegniales</taxon>
        <taxon>Verrucalvaceae</taxon>
        <taxon>Aphanomyces</taxon>
    </lineage>
</organism>
<dbReference type="Gene3D" id="3.80.10.10">
    <property type="entry name" value="Ribonuclease Inhibitor"/>
    <property type="match status" value="1"/>
</dbReference>
<dbReference type="InterPro" id="IPR032675">
    <property type="entry name" value="LRR_dom_sf"/>
</dbReference>
<accession>A0A485LN82</accession>
<evidence type="ECO:0000313" key="3">
    <source>
        <dbReference type="Proteomes" id="UP000332933"/>
    </source>
</evidence>
<dbReference type="InterPro" id="IPR001611">
    <property type="entry name" value="Leu-rich_rpt"/>
</dbReference>
<dbReference type="Proteomes" id="UP000332933">
    <property type="component" value="Unassembled WGS sequence"/>
</dbReference>
<reference evidence="1" key="2">
    <citation type="submission" date="2019-06" db="EMBL/GenBank/DDBJ databases">
        <title>Genomics analysis of Aphanomyces spp. identifies a new class of oomycete effector associated with host adaptation.</title>
        <authorList>
            <person name="Gaulin E."/>
        </authorList>
    </citation>
    <scope>NUCLEOTIDE SEQUENCE</scope>
    <source>
        <strain evidence="1">CBS 578.67</strain>
    </source>
</reference>